<evidence type="ECO:0000313" key="3">
    <source>
        <dbReference type="Proteomes" id="UP000321362"/>
    </source>
</evidence>
<dbReference type="SMART" id="SM00382">
    <property type="entry name" value="AAA"/>
    <property type="match status" value="1"/>
</dbReference>
<dbReference type="KEGG" id="mgk:FSB76_13490"/>
<keyword evidence="3" id="KW-1185">Reference proteome</keyword>
<dbReference type="EMBL" id="CP042437">
    <property type="protein sequence ID" value="QEC76907.1"/>
    <property type="molecule type" value="Genomic_DNA"/>
</dbReference>
<dbReference type="Proteomes" id="UP000321362">
    <property type="component" value="Chromosome"/>
</dbReference>
<dbReference type="SUPFAM" id="SSF52540">
    <property type="entry name" value="P-loop containing nucleoside triphosphate hydrolases"/>
    <property type="match status" value="1"/>
</dbReference>
<dbReference type="InterPro" id="IPR011704">
    <property type="entry name" value="ATPase_dyneun-rel_AAA"/>
</dbReference>
<accession>A0A5B8VZ78</accession>
<name>A0A5B8VZ78_9SPHI</name>
<dbReference type="RefSeq" id="WP_147054123.1">
    <property type="nucleotide sequence ID" value="NZ_CP042437.1"/>
</dbReference>
<protein>
    <recommendedName>
        <fullName evidence="1">AAA+ ATPase domain-containing protein</fullName>
    </recommendedName>
</protein>
<dbReference type="OrthoDB" id="9781481at2"/>
<proteinExistence type="predicted"/>
<evidence type="ECO:0000313" key="2">
    <source>
        <dbReference type="EMBL" id="QEC76907.1"/>
    </source>
</evidence>
<gene>
    <name evidence="2" type="ORF">FSB76_13490</name>
</gene>
<dbReference type="Gene3D" id="3.40.50.300">
    <property type="entry name" value="P-loop containing nucleotide triphosphate hydrolases"/>
    <property type="match status" value="1"/>
</dbReference>
<sequence length="717" mass="82609">MSRYELKTQFLETWPLSRLQNLQLDEYTNLDRSTSFCYWLEKRTEELGSIWGGSSYKFGIYRKSSQETDTRTNYKTDGTYAWHSKYGNDAYSAFLEIKKLIVAIAADALQNHLESIDEMDLGYAYKWKIAFLYSNYQVINIFKPEALLIAARAKGMPAGNAPISVAHKYLVDNKPVNQDYFEYTDDLWALTGDKPDPPTETNKSQNAMSLNTILYGPPGTGKTYHTINRAIAITNPDFVFIDKTRKEIKDEYQRLYADGQIAFTTFHQSLGYEDFIEGIKPILVEPADELEVLNKTINYKIEPGIFFEICKKARYKPDVQIKRFQISKEEFNKTAFFKISLGNTLLSEDDEIYDYCIKNSCIALGWGGSTDYSNLNEAETKKKAIAIEKSGYAITAINHFINYLKKGNYVLVSNGNNSCRAIGKVTGDYYFKETDEIDYYQFRKVEWLVKDVDIPVSEIYHKSFSQQSIYKLDNQNIKLDFFVKSAEEIKKEASVKPKNYVLIIDEINRGNVSQIFGELITLIEDDKREGCAEALEVMLPYSKKSFSVPPNLYIIGTMNTADRSVEALDTALRRRFSFIEMLPQEDNPDIKDIKDINLKDVLKSINRRLETLLSRDHMIGHSFFLNINDSDKLHNAFYNKIIPQLQEYFFGDYGKIGLILGKGFITSVTDVPKFADFEYDDKDILLEKKVYRINNFIGEDQQMDEDRFLSAVKAIVN</sequence>
<dbReference type="GO" id="GO:0016887">
    <property type="term" value="F:ATP hydrolysis activity"/>
    <property type="evidence" value="ECO:0007669"/>
    <property type="project" value="InterPro"/>
</dbReference>
<dbReference type="GO" id="GO:0005524">
    <property type="term" value="F:ATP binding"/>
    <property type="evidence" value="ECO:0007669"/>
    <property type="project" value="InterPro"/>
</dbReference>
<dbReference type="InterPro" id="IPR003593">
    <property type="entry name" value="AAA+_ATPase"/>
</dbReference>
<dbReference type="InterPro" id="IPR027417">
    <property type="entry name" value="P-loop_NTPase"/>
</dbReference>
<dbReference type="AlphaFoldDB" id="A0A5B8VZ78"/>
<dbReference type="PANTHER" id="PTHR37291:SF1">
    <property type="entry name" value="TYPE IV METHYL-DIRECTED RESTRICTION ENZYME ECOKMCRB SUBUNIT"/>
    <property type="match status" value="1"/>
</dbReference>
<dbReference type="InterPro" id="IPR052934">
    <property type="entry name" value="Methyl-DNA_Rec/Restrict_Enz"/>
</dbReference>
<dbReference type="PANTHER" id="PTHR37291">
    <property type="entry name" value="5-METHYLCYTOSINE-SPECIFIC RESTRICTION ENZYME B"/>
    <property type="match status" value="1"/>
</dbReference>
<evidence type="ECO:0000259" key="1">
    <source>
        <dbReference type="SMART" id="SM00382"/>
    </source>
</evidence>
<dbReference type="Pfam" id="PF07728">
    <property type="entry name" value="AAA_5"/>
    <property type="match status" value="1"/>
</dbReference>
<organism evidence="2 3">
    <name type="scientific">Mucilaginibacter ginsenosidivorax</name>
    <dbReference type="NCBI Taxonomy" id="862126"/>
    <lineage>
        <taxon>Bacteria</taxon>
        <taxon>Pseudomonadati</taxon>
        <taxon>Bacteroidota</taxon>
        <taxon>Sphingobacteriia</taxon>
        <taxon>Sphingobacteriales</taxon>
        <taxon>Sphingobacteriaceae</taxon>
        <taxon>Mucilaginibacter</taxon>
    </lineage>
</organism>
<dbReference type="REBASE" id="370152">
    <property type="entry name" value="MgiKHI28McrBCP"/>
</dbReference>
<reference evidence="2 3" key="1">
    <citation type="journal article" date="2013" name="J. Microbiol.">
        <title>Mucilaginibacter ginsenosidivorax sp. nov., with ginsenoside converting activity isolated from sediment.</title>
        <authorList>
            <person name="Kim J.K."/>
            <person name="Choi T.E."/>
            <person name="Liu Q.M."/>
            <person name="Park H.Y."/>
            <person name="Yi T.H."/>
            <person name="Yoon M.H."/>
            <person name="Kim S.C."/>
            <person name="Im W.T."/>
        </authorList>
    </citation>
    <scope>NUCLEOTIDE SEQUENCE [LARGE SCALE GENOMIC DNA]</scope>
    <source>
        <strain evidence="2 3">KHI28</strain>
    </source>
</reference>
<feature type="domain" description="AAA+ ATPase" evidence="1">
    <location>
        <begin position="208"/>
        <end position="586"/>
    </location>
</feature>